<organism evidence="3">
    <name type="scientific">Musca domestica</name>
    <name type="common">House fly</name>
    <dbReference type="NCBI Taxonomy" id="7370"/>
    <lineage>
        <taxon>Eukaryota</taxon>
        <taxon>Metazoa</taxon>
        <taxon>Ecdysozoa</taxon>
        <taxon>Arthropoda</taxon>
        <taxon>Hexapoda</taxon>
        <taxon>Insecta</taxon>
        <taxon>Pterygota</taxon>
        <taxon>Neoptera</taxon>
        <taxon>Endopterygota</taxon>
        <taxon>Diptera</taxon>
        <taxon>Brachycera</taxon>
        <taxon>Muscomorpha</taxon>
        <taxon>Muscoidea</taxon>
        <taxon>Muscidae</taxon>
        <taxon>Musca</taxon>
    </lineage>
</organism>
<dbReference type="GO" id="GO:0007409">
    <property type="term" value="P:axonogenesis"/>
    <property type="evidence" value="ECO:0007669"/>
    <property type="project" value="TreeGrafter"/>
</dbReference>
<feature type="region of interest" description="Disordered" evidence="1">
    <location>
        <begin position="671"/>
        <end position="705"/>
    </location>
</feature>
<dbReference type="OrthoDB" id="2018754at2759"/>
<protein>
    <recommendedName>
        <fullName evidence="2">Spatacsin C-terminal domain-containing protein</fullName>
    </recommendedName>
</protein>
<dbReference type="Pfam" id="PF14649">
    <property type="entry name" value="Spatacsin_C"/>
    <property type="match status" value="1"/>
</dbReference>
<reference evidence="3" key="1">
    <citation type="submission" date="2020-05" db="UniProtKB">
        <authorList>
            <consortium name="EnsemblMetazoa"/>
        </authorList>
    </citation>
    <scope>IDENTIFICATION</scope>
    <source>
        <strain evidence="3">Aabys</strain>
    </source>
</reference>
<evidence type="ECO:0000259" key="2">
    <source>
        <dbReference type="Pfam" id="PF14649"/>
    </source>
</evidence>
<dbReference type="GO" id="GO:0030424">
    <property type="term" value="C:axon"/>
    <property type="evidence" value="ECO:0007669"/>
    <property type="project" value="TreeGrafter"/>
</dbReference>
<dbReference type="eggNOG" id="KOG1884">
    <property type="taxonomic scope" value="Eukaryota"/>
</dbReference>
<dbReference type="VEuPathDB" id="VectorBase:MDOMA2_003902"/>
<evidence type="ECO:0000313" key="3">
    <source>
        <dbReference type="EnsemblMetazoa" id="MDOA013253-PA"/>
    </source>
</evidence>
<feature type="domain" description="Spatacsin C-terminal" evidence="2">
    <location>
        <begin position="1439"/>
        <end position="1809"/>
    </location>
</feature>
<sequence length="1877" mass="216195">MASNYEREKIFKSWSGISELALIKEVATKGEHIDLCISYWAKKRKMPVNDYELFFHDIVQTYVARLLNERLVCKAEIVLRNVHRDVKCFYYQFACECNDPELSELLIDHLRKIELQNFEGEMQNLQLHWNLLEKLKKSDAIMMDVKKHMRRVNLESLMALDTATKQHIMISLYFESRNESLLQYINKFVMWNFLIETKQIDEIISWCNLQQSNYSAFPFTTSLSALEHKYTEWSIEAEMYEYAIRSLSSQNDEVLRNLFASAGYFFADERNQVETILQRICVSNSITKNREYIRSLKMGRFIYERGLYHLLLNDFVTARQLEEMLESVDENGTLLNLIITLKSNELEDLEGFKKIVHHTSKYMEDISSNDCDKWTLATLFEFLTNQPTLANLHCSIASGILKSLTYLKVVLYHENNNAAVNPQSIPTIYDLIKTFKGIDVNRLCRDANTFSKVPIAEGEMNKNNHRLNFVHYIKQSRSAYAIYLMLIEQLQNYAQITKTHLLTTCESVYELALQTPIADSDVISHCIAFCEMLGFDTQQLRCILRLRQCLQHAHYPNVCPDKKDLKSVINEAERLLLDKLANGDDTQIFPLIEYSTIMACKAIVPHNSAIFEDNGSLIMQRYASKSDYWHLLVLLHYFEIPLEQIKLLGKYFKNSPMGDHLLRALSSFSSSNLEGNSMKRRSSLTKRQLQTNRQKKTAGDRRAINTSVETLTSSMASGNELPGAPSSSMTQSAHIFADCTNGSPDIFALILMNMSSSDPRIEPDLDVTSFLQQLQNKNDEPISAIVKFLRTSIAQQLPIMAVMAASIASADFNSTHVEWCWLVWLGVTTDQWNNLVRFSHNVQEFPWNLIDHLISQNHITALVRSFEIFFPDNGLIHLFRFLQLSTQNEFGDANVHELRLYCLAWSNEEIRLPLNFRPQREKLMKRTIRLLLLHTQSNFESAVDQLKFLNCVCKSGLSDITGQLDFCLLKQFCDILVSFNGSMAQRFPLNFIQLLTGEHSDVKEYERILNCVLAAREYDTAVRLASLLHKPISDIIYSKWVTSLECQLEVPSPDNFDNYVFPFNQYESEVAAHSLPPETLVNFLLYASVHLPVHAYKSRYTVLQKALNVIKHHRLFPNESFDRDQIEYDMIVNYLLLDEGSTVDLTLYHSEYYEEIMLSERRVLYKTFLELKELAGIEDLNISNKIELNEVQVRRLEDLLHRLLDEGDVVEALRLQELFDIRPLDLRFIVFCMALAESMSTVYCMSADERQLLSEIERSSFSKFTKRTLCSTPGAAGGAGAGAYLSDSCSTLEFEEIPSKEKQETLTILQGIASKLKYGVNIARRIISCYRAAMYLDKEYVDVLRTKDVHILLQSIAEEGCLHRLLVVSDILTSTHMEPKEIAELLAFEITTAIVRPRFYIFSPDQQAKTSFRNADLWGYNIDRDLHLFLELTPDRTQLGACLLEYCDALKAYRKYQDNKPYNSNIYFDRLAEIIARYGLPNNSGNVNSINASEITSSALNQTHPPQVLSHKKQNIIYVELLIKAHQAFVHECSMEGIANVLNRAKALNNILAQAKSWSLIVRMLTGIGRYREMYFCFDTLIENEQFESLLGQFDEEKTITLRQAILAYLREYCAPQQGKELFKLAALHFLMYKDLAELWNQDAEEIQVNVYNTSSLSDECDNVKLICSSDVTIQLNKSLEYFVHAAENYLQDTKLLLAQKSAAKAELTAMQIDLVTKGLEKPSSPSGNHLCPCVIQLKSRQQFKNLVNDELSVSQSLILSRAYGYDINWSEALLSQYIILTNKSYFIDFLQQIDITDDIIENVVKGFQVYGKQNRITKQMDENISQLIEMVSSITLKYKLASLLTLKSTILSLINNESIHYLRDMKFGRRKEHRNK</sequence>
<dbReference type="STRING" id="7370.A0A1I8NAH7"/>
<proteinExistence type="predicted"/>
<dbReference type="GO" id="GO:0030425">
    <property type="term" value="C:dendrite"/>
    <property type="evidence" value="ECO:0007669"/>
    <property type="project" value="TreeGrafter"/>
</dbReference>
<dbReference type="InterPro" id="IPR028103">
    <property type="entry name" value="Spatacsin"/>
</dbReference>
<dbReference type="GO" id="GO:0008088">
    <property type="term" value="P:axo-dendritic transport"/>
    <property type="evidence" value="ECO:0007669"/>
    <property type="project" value="TreeGrafter"/>
</dbReference>
<dbReference type="EnsemblMetazoa" id="MDOA013253-RA">
    <property type="protein sequence ID" value="MDOA013253-PA"/>
    <property type="gene ID" value="MDOA013253"/>
</dbReference>
<dbReference type="GO" id="GO:0048489">
    <property type="term" value="P:synaptic vesicle transport"/>
    <property type="evidence" value="ECO:0007669"/>
    <property type="project" value="TreeGrafter"/>
</dbReference>
<dbReference type="InterPro" id="IPR028107">
    <property type="entry name" value="Spatacsin_C_dom"/>
</dbReference>
<accession>A0A1I8NAH7</accession>
<dbReference type="PANTHER" id="PTHR13650">
    <property type="entry name" value="SPATACSIN"/>
    <property type="match status" value="1"/>
</dbReference>
<dbReference type="GO" id="GO:0045202">
    <property type="term" value="C:synapse"/>
    <property type="evidence" value="ECO:0007669"/>
    <property type="project" value="TreeGrafter"/>
</dbReference>
<gene>
    <name evidence="3" type="primary">101894184</name>
</gene>
<name>A0A1I8NAH7_MUSDO</name>
<evidence type="ECO:0000256" key="1">
    <source>
        <dbReference type="SAM" id="MobiDB-lite"/>
    </source>
</evidence>
<dbReference type="GO" id="GO:0005737">
    <property type="term" value="C:cytoplasm"/>
    <property type="evidence" value="ECO:0007669"/>
    <property type="project" value="TreeGrafter"/>
</dbReference>
<dbReference type="VEuPathDB" id="VectorBase:MDOA013253"/>
<dbReference type="PANTHER" id="PTHR13650:SF0">
    <property type="entry name" value="SPATACSIN"/>
    <property type="match status" value="1"/>
</dbReference>
<dbReference type="GO" id="GO:0007268">
    <property type="term" value="P:chemical synaptic transmission"/>
    <property type="evidence" value="ECO:0007669"/>
    <property type="project" value="TreeGrafter"/>
</dbReference>